<evidence type="ECO:0000313" key="3">
    <source>
        <dbReference type="Proteomes" id="UP000243524"/>
    </source>
</evidence>
<sequence>MQIEDIYKDLPTLETERLRLRKITSNDLEDLFKYGSDPEVTKFVTWETHKTLSDSKAFIDFALHQYEKNQIAPWAIEYKQNGKLIGTVDFVWWKPNHNSAEIGYVLSREYWGKGFMTEAVKRLITFGFENMDLVRIQAKSFKDNIASERVMIKAGMVYEGTHRKEMLVKGEHQDLKTHAILKEDFYENEQLSK</sequence>
<dbReference type="AlphaFoldDB" id="A0A2I0QRA8"/>
<dbReference type="PROSITE" id="PS51186">
    <property type="entry name" value="GNAT"/>
    <property type="match status" value="1"/>
</dbReference>
<evidence type="ECO:0000259" key="1">
    <source>
        <dbReference type="PROSITE" id="PS51186"/>
    </source>
</evidence>
<dbReference type="Proteomes" id="UP000243524">
    <property type="component" value="Unassembled WGS sequence"/>
</dbReference>
<dbReference type="PANTHER" id="PTHR43792">
    <property type="entry name" value="GNAT FAMILY, PUTATIVE (AFU_ORTHOLOGUE AFUA_3G00765)-RELATED-RELATED"/>
    <property type="match status" value="1"/>
</dbReference>
<reference evidence="2 3" key="1">
    <citation type="submission" date="2017-06" db="EMBL/GenBank/DDBJ databases">
        <title>the draft geome sequence of Illustriluteabacillus marina B3227.</title>
        <authorList>
            <person name="He R.-H."/>
            <person name="Du Z.-J."/>
        </authorList>
    </citation>
    <scope>NUCLEOTIDE SEQUENCE [LARGE SCALE GENOMIC DNA]</scope>
    <source>
        <strain evidence="2 3">B3227</strain>
    </source>
</reference>
<dbReference type="InterPro" id="IPR016181">
    <property type="entry name" value="Acyl_CoA_acyltransferase"/>
</dbReference>
<accession>A0A2I0QRA8</accession>
<dbReference type="GO" id="GO:0005737">
    <property type="term" value="C:cytoplasm"/>
    <property type="evidence" value="ECO:0007669"/>
    <property type="project" value="TreeGrafter"/>
</dbReference>
<organism evidence="2 3">
    <name type="scientific">Halalkalibacillus sediminis</name>
    <dbReference type="NCBI Taxonomy" id="2018042"/>
    <lineage>
        <taxon>Bacteria</taxon>
        <taxon>Bacillati</taxon>
        <taxon>Bacillota</taxon>
        <taxon>Bacilli</taxon>
        <taxon>Bacillales</taxon>
        <taxon>Bacillaceae</taxon>
        <taxon>Halalkalibacillus</taxon>
    </lineage>
</organism>
<dbReference type="CDD" id="cd04301">
    <property type="entry name" value="NAT_SF"/>
    <property type="match status" value="1"/>
</dbReference>
<proteinExistence type="predicted"/>
<protein>
    <submittedName>
        <fullName evidence="2">GNAT family N-acetyltransferase</fullName>
    </submittedName>
</protein>
<dbReference type="InterPro" id="IPR051531">
    <property type="entry name" value="N-acetyltransferase"/>
</dbReference>
<dbReference type="SUPFAM" id="SSF55729">
    <property type="entry name" value="Acyl-CoA N-acyltransferases (Nat)"/>
    <property type="match status" value="1"/>
</dbReference>
<dbReference type="EMBL" id="PJNH01000004">
    <property type="protein sequence ID" value="PKR76872.1"/>
    <property type="molecule type" value="Genomic_DNA"/>
</dbReference>
<evidence type="ECO:0000313" key="2">
    <source>
        <dbReference type="EMBL" id="PKR76872.1"/>
    </source>
</evidence>
<dbReference type="PANTHER" id="PTHR43792:SF9">
    <property type="entry name" value="RIBOSOMAL-PROTEIN-ALANINE ACETYLTRANSFERASE"/>
    <property type="match status" value="1"/>
</dbReference>
<keyword evidence="3" id="KW-1185">Reference proteome</keyword>
<dbReference type="Pfam" id="PF13302">
    <property type="entry name" value="Acetyltransf_3"/>
    <property type="match status" value="1"/>
</dbReference>
<name>A0A2I0QRA8_9BACI</name>
<dbReference type="RefSeq" id="WP_101332622.1">
    <property type="nucleotide sequence ID" value="NZ_PJNH01000004.1"/>
</dbReference>
<dbReference type="Gene3D" id="3.40.630.30">
    <property type="match status" value="1"/>
</dbReference>
<dbReference type="OrthoDB" id="9785602at2"/>
<comment type="caution">
    <text evidence="2">The sequence shown here is derived from an EMBL/GenBank/DDBJ whole genome shotgun (WGS) entry which is preliminary data.</text>
</comment>
<keyword evidence="2" id="KW-0808">Transferase</keyword>
<feature type="domain" description="N-acetyltransferase" evidence="1">
    <location>
        <begin position="18"/>
        <end position="187"/>
    </location>
</feature>
<dbReference type="InterPro" id="IPR000182">
    <property type="entry name" value="GNAT_dom"/>
</dbReference>
<gene>
    <name evidence="2" type="ORF">CEY16_13755</name>
</gene>
<dbReference type="GO" id="GO:0008999">
    <property type="term" value="F:protein-N-terminal-alanine acetyltransferase activity"/>
    <property type="evidence" value="ECO:0007669"/>
    <property type="project" value="TreeGrafter"/>
</dbReference>